<evidence type="ECO:0000313" key="2">
    <source>
        <dbReference type="Proteomes" id="UP000271162"/>
    </source>
</evidence>
<dbReference type="AlphaFoldDB" id="A0A0N4XKV9"/>
<reference evidence="3" key="1">
    <citation type="submission" date="2017-02" db="UniProtKB">
        <authorList>
            <consortium name="WormBaseParasite"/>
        </authorList>
    </citation>
    <scope>IDENTIFICATION</scope>
</reference>
<dbReference type="Proteomes" id="UP000271162">
    <property type="component" value="Unassembled WGS sequence"/>
</dbReference>
<keyword evidence="2" id="KW-1185">Reference proteome</keyword>
<evidence type="ECO:0000313" key="3">
    <source>
        <dbReference type="WBParaSite" id="NBR_0000316101-mRNA-1"/>
    </source>
</evidence>
<name>A0A0N4XKV9_NIPBR</name>
<proteinExistence type="predicted"/>
<dbReference type="WBParaSite" id="NBR_0000316101-mRNA-1">
    <property type="protein sequence ID" value="NBR_0000316101-mRNA-1"/>
    <property type="gene ID" value="NBR_0000316101"/>
</dbReference>
<dbReference type="EMBL" id="UYSL01004415">
    <property type="protein sequence ID" value="VDL66751.1"/>
    <property type="molecule type" value="Genomic_DNA"/>
</dbReference>
<dbReference type="STRING" id="27835.A0A0N4XKV9"/>
<accession>A0A0N4XKV9</accession>
<sequence length="79" mass="8968">MPWNCRGSASTRHCEHPLHGEFRSLLLYSLVSMAANHAHMHMPQPQNEGYVKIASLLPQMNSINTFGIVLENRELLDLI</sequence>
<protein>
    <submittedName>
        <fullName evidence="3">Secreted protein</fullName>
    </submittedName>
</protein>
<reference evidence="1 2" key="2">
    <citation type="submission" date="2018-11" db="EMBL/GenBank/DDBJ databases">
        <authorList>
            <consortium name="Pathogen Informatics"/>
        </authorList>
    </citation>
    <scope>NUCLEOTIDE SEQUENCE [LARGE SCALE GENOMIC DNA]</scope>
</reference>
<gene>
    <name evidence="1" type="ORF">NBR_LOCUS3162</name>
</gene>
<organism evidence="3">
    <name type="scientific">Nippostrongylus brasiliensis</name>
    <name type="common">Rat hookworm</name>
    <dbReference type="NCBI Taxonomy" id="27835"/>
    <lineage>
        <taxon>Eukaryota</taxon>
        <taxon>Metazoa</taxon>
        <taxon>Ecdysozoa</taxon>
        <taxon>Nematoda</taxon>
        <taxon>Chromadorea</taxon>
        <taxon>Rhabditida</taxon>
        <taxon>Rhabditina</taxon>
        <taxon>Rhabditomorpha</taxon>
        <taxon>Strongyloidea</taxon>
        <taxon>Heligmosomidae</taxon>
        <taxon>Nippostrongylus</taxon>
    </lineage>
</organism>
<evidence type="ECO:0000313" key="1">
    <source>
        <dbReference type="EMBL" id="VDL66751.1"/>
    </source>
</evidence>